<reference evidence="1 2" key="1">
    <citation type="journal article" date="2021" name="Sci. Rep.">
        <title>The distribution of antibiotic resistance genes in chicken gut microbiota commensals.</title>
        <authorList>
            <person name="Juricova H."/>
            <person name="Matiasovicova J."/>
            <person name="Kubasova T."/>
            <person name="Cejkova D."/>
            <person name="Rychlik I."/>
        </authorList>
    </citation>
    <scope>NUCLEOTIDE SEQUENCE [LARGE SCALE GENOMIC DNA]</scope>
    <source>
        <strain evidence="1 2">An431b</strain>
    </source>
</reference>
<sequence length="220" mass="24952">MRRGRQTIIFLLLIVLCAGISFWRQGLYFTEEGAFHSVETGLRYGPSEEILLTYDREDGSEIIVGRWMDGLSVVPVERYLGVFWRMPRGTVVEGYQSMRYDVDGLVTAENWILGLSRLPEVTEVDCLVVVYDEEERKEVIAADVTIPVNENGFFCQKLDLEVVASTDYGYSISYLEGRTADGDVAFRHGTDESGNFFQGTGDRFSEVRIGGENETWVRVQ</sequence>
<gene>
    <name evidence="1" type="ORF">H9X83_11225</name>
</gene>
<dbReference type="RefSeq" id="WP_205134343.1">
    <property type="nucleotide sequence ID" value="NZ_JACSNT010000017.1"/>
</dbReference>
<evidence type="ECO:0000313" key="1">
    <source>
        <dbReference type="EMBL" id="MBM6878722.1"/>
    </source>
</evidence>
<protein>
    <submittedName>
        <fullName evidence="1">Uncharacterized protein</fullName>
    </submittedName>
</protein>
<dbReference type="Proteomes" id="UP000729290">
    <property type="component" value="Unassembled WGS sequence"/>
</dbReference>
<organism evidence="1 2">
    <name type="scientific">Anaerotignum lactatifermentans</name>
    <dbReference type="NCBI Taxonomy" id="160404"/>
    <lineage>
        <taxon>Bacteria</taxon>
        <taxon>Bacillati</taxon>
        <taxon>Bacillota</taxon>
        <taxon>Clostridia</taxon>
        <taxon>Lachnospirales</taxon>
        <taxon>Anaerotignaceae</taxon>
        <taxon>Anaerotignum</taxon>
    </lineage>
</organism>
<keyword evidence="2" id="KW-1185">Reference proteome</keyword>
<evidence type="ECO:0000313" key="2">
    <source>
        <dbReference type="Proteomes" id="UP000729290"/>
    </source>
</evidence>
<accession>A0ABS2GC15</accession>
<name>A0ABS2GC15_9FIRM</name>
<proteinExistence type="predicted"/>
<dbReference type="EMBL" id="JACSNV010000019">
    <property type="protein sequence ID" value="MBM6878722.1"/>
    <property type="molecule type" value="Genomic_DNA"/>
</dbReference>
<comment type="caution">
    <text evidence="1">The sequence shown here is derived from an EMBL/GenBank/DDBJ whole genome shotgun (WGS) entry which is preliminary data.</text>
</comment>